<gene>
    <name evidence="2" type="ORF">AB1471_16435</name>
</gene>
<dbReference type="PANTHER" id="PTHR41309">
    <property type="entry name" value="MEMBRANE PROTEIN-RELATED"/>
    <property type="match status" value="1"/>
</dbReference>
<feature type="transmembrane region" description="Helical" evidence="1">
    <location>
        <begin position="12"/>
        <end position="29"/>
    </location>
</feature>
<evidence type="ECO:0000256" key="1">
    <source>
        <dbReference type="SAM" id="Phobius"/>
    </source>
</evidence>
<feature type="transmembrane region" description="Helical" evidence="1">
    <location>
        <begin position="132"/>
        <end position="155"/>
    </location>
</feature>
<name>A0ABV3Q8Y8_9BACL</name>
<feature type="transmembrane region" description="Helical" evidence="1">
    <location>
        <begin position="35"/>
        <end position="52"/>
    </location>
</feature>
<keyword evidence="3" id="KW-1185">Reference proteome</keyword>
<proteinExistence type="predicted"/>
<evidence type="ECO:0000313" key="3">
    <source>
        <dbReference type="Proteomes" id="UP001556040"/>
    </source>
</evidence>
<reference evidence="2 3" key="1">
    <citation type="journal article" date="1979" name="Int. J. Syst. Evol. Microbiol.">
        <title>Bacillus globisporus subsp. marinus subsp. nov.</title>
        <authorList>
            <person name="Liu H."/>
        </authorList>
    </citation>
    <scope>NUCLEOTIDE SEQUENCE [LARGE SCALE GENOMIC DNA]</scope>
    <source>
        <strain evidence="2 3">DSM 1297</strain>
    </source>
</reference>
<feature type="transmembrane region" description="Helical" evidence="1">
    <location>
        <begin position="102"/>
        <end position="125"/>
    </location>
</feature>
<dbReference type="Pfam" id="PF13346">
    <property type="entry name" value="ABC2_membrane_5"/>
    <property type="match status" value="1"/>
</dbReference>
<dbReference type="Proteomes" id="UP001556040">
    <property type="component" value="Unassembled WGS sequence"/>
</dbReference>
<feature type="transmembrane region" description="Helical" evidence="1">
    <location>
        <begin position="175"/>
        <end position="197"/>
    </location>
</feature>
<accession>A0ABV3Q8Y8</accession>
<keyword evidence="1" id="KW-0472">Membrane</keyword>
<keyword evidence="1" id="KW-1133">Transmembrane helix</keyword>
<dbReference type="EMBL" id="JBFMIA010000036">
    <property type="protein sequence ID" value="MEW9503359.1"/>
    <property type="molecule type" value="Genomic_DNA"/>
</dbReference>
<dbReference type="RefSeq" id="WP_367780848.1">
    <property type="nucleotide sequence ID" value="NZ_JBFMIA010000036.1"/>
</dbReference>
<dbReference type="PANTHER" id="PTHR41309:SF2">
    <property type="entry name" value="MEMBRANE PROTEIN"/>
    <property type="match status" value="1"/>
</dbReference>
<comment type="caution">
    <text evidence="2">The sequence shown here is derived from an EMBL/GenBank/DDBJ whole genome shotgun (WGS) entry which is preliminary data.</text>
</comment>
<dbReference type="InterPro" id="IPR025699">
    <property type="entry name" value="ABC2_memb-like"/>
</dbReference>
<organism evidence="2 3">
    <name type="scientific">Jeotgalibacillus marinus</name>
    <dbReference type="NCBI Taxonomy" id="86667"/>
    <lineage>
        <taxon>Bacteria</taxon>
        <taxon>Bacillati</taxon>
        <taxon>Bacillota</taxon>
        <taxon>Bacilli</taxon>
        <taxon>Bacillales</taxon>
        <taxon>Caryophanaceae</taxon>
        <taxon>Jeotgalibacillus</taxon>
    </lineage>
</organism>
<keyword evidence="1" id="KW-0812">Transmembrane</keyword>
<feature type="transmembrane region" description="Helical" evidence="1">
    <location>
        <begin position="73"/>
        <end position="96"/>
    </location>
</feature>
<protein>
    <submittedName>
        <fullName evidence="2">ABC-2 transporter permease</fullName>
    </submittedName>
</protein>
<evidence type="ECO:0000313" key="2">
    <source>
        <dbReference type="EMBL" id="MEW9503359.1"/>
    </source>
</evidence>
<sequence length="202" mass="22614">MFNLIRRDVILQKRQLLIFIPTILSFIILDKHHPAFIFIIASIIIPFSTYAYDEKAETNILLNSLPYTRTEIIASRYLGAIVYMVLAIVVTSLALFAFNKPFAMTDIAIASGLFLLFAAFTFPLFYIIKPGYFFMAVLITFFLLAGIGPAIVLFLAEHLAAITNFITNLSVPTLYTGAALVVIGVYVISWGISTVIYHRKAF</sequence>